<protein>
    <submittedName>
        <fullName evidence="1">Putative secreted protein</fullName>
    </submittedName>
</protein>
<accession>A0A2M4DCV2</accession>
<reference evidence="1" key="1">
    <citation type="submission" date="2018-01" db="EMBL/GenBank/DDBJ databases">
        <title>An insight into the sialome of Amazonian anophelines.</title>
        <authorList>
            <person name="Ribeiro J.M."/>
            <person name="Scarpassa V."/>
            <person name="Calvo E."/>
        </authorList>
    </citation>
    <scope>NUCLEOTIDE SEQUENCE</scope>
</reference>
<name>A0A2M4DCV2_ANODA</name>
<dbReference type="AlphaFoldDB" id="A0A2M4DCV2"/>
<dbReference type="EMBL" id="GGFL01011234">
    <property type="protein sequence ID" value="MBW75412.1"/>
    <property type="molecule type" value="Transcribed_RNA"/>
</dbReference>
<evidence type="ECO:0000313" key="1">
    <source>
        <dbReference type="EMBL" id="MBW75412.1"/>
    </source>
</evidence>
<sequence length="72" mass="8412">MSIFIIFIFRLTPQSAKSIELIPFGYASMHQSIMRARGNRENTNRSIFSSVLCEHRNVTEIRNSEEKRKEHG</sequence>
<proteinExistence type="predicted"/>
<organism evidence="1">
    <name type="scientific">Anopheles darlingi</name>
    <name type="common">Mosquito</name>
    <dbReference type="NCBI Taxonomy" id="43151"/>
    <lineage>
        <taxon>Eukaryota</taxon>
        <taxon>Metazoa</taxon>
        <taxon>Ecdysozoa</taxon>
        <taxon>Arthropoda</taxon>
        <taxon>Hexapoda</taxon>
        <taxon>Insecta</taxon>
        <taxon>Pterygota</taxon>
        <taxon>Neoptera</taxon>
        <taxon>Endopterygota</taxon>
        <taxon>Diptera</taxon>
        <taxon>Nematocera</taxon>
        <taxon>Culicoidea</taxon>
        <taxon>Culicidae</taxon>
        <taxon>Anophelinae</taxon>
        <taxon>Anopheles</taxon>
    </lineage>
</organism>